<comment type="similarity">
    <text evidence="3">Belongs to the FliM family.</text>
</comment>
<dbReference type="SUPFAM" id="SSF103039">
    <property type="entry name" value="CheC-like"/>
    <property type="match status" value="1"/>
</dbReference>
<dbReference type="Gene3D" id="2.30.330.10">
    <property type="entry name" value="SpoA-like"/>
    <property type="match status" value="1"/>
</dbReference>
<keyword evidence="5" id="KW-1003">Cell membrane</keyword>
<evidence type="ECO:0000256" key="10">
    <source>
        <dbReference type="NCBIfam" id="TIGR01397"/>
    </source>
</evidence>
<dbReference type="STRING" id="656914.SAMN00017405_0901"/>
<accession>A0A1W1UMB1</accession>
<sequence>MSTVLSQDEIDLLLGAIDSGELNATEVNEEKLEVKAYDFRRPNKFTNDHMRTLRMIHENFARIVSNFLSGYLRTNVTINIASVDQITYEEFLVSIPSPTLLTNFNLSPLNGNAIFECNSNFTFPIIDSLFGGQGKKFGESRELTDIELSVLKKLNQKILDNLTTAWGDVFQFTSQIDSMETNPQLNQIISPNEIVALITFVTEIRGEHGIINLCFPFLTLEDVIANLSAQFWFSSQDSKKNAESKSKDEIAHRILNAPLDLTALCGETNISIRDFLQLSIGDVIPLDNKVHGDMHILVEGILKYKGQPGLLGDKLAIQVTEKVQEEM</sequence>
<evidence type="ECO:0000256" key="7">
    <source>
        <dbReference type="ARBA" id="ARBA00022779"/>
    </source>
</evidence>
<dbReference type="PANTHER" id="PTHR30034:SF6">
    <property type="entry name" value="YOP PROTEINS TRANSLOCATION PROTEIN Q"/>
    <property type="match status" value="1"/>
</dbReference>
<evidence type="ECO:0000256" key="3">
    <source>
        <dbReference type="ARBA" id="ARBA00011049"/>
    </source>
</evidence>
<evidence type="ECO:0000256" key="5">
    <source>
        <dbReference type="ARBA" id="ARBA00022475"/>
    </source>
</evidence>
<dbReference type="PRINTS" id="PR00955">
    <property type="entry name" value="FLGMOTORFLIM"/>
</dbReference>
<dbReference type="OrthoDB" id="9806941at2"/>
<dbReference type="GO" id="GO:0050918">
    <property type="term" value="P:positive chemotaxis"/>
    <property type="evidence" value="ECO:0007669"/>
    <property type="project" value="TreeGrafter"/>
</dbReference>
<evidence type="ECO:0000256" key="6">
    <source>
        <dbReference type="ARBA" id="ARBA00022500"/>
    </source>
</evidence>
<evidence type="ECO:0000313" key="13">
    <source>
        <dbReference type="Proteomes" id="UP000192731"/>
    </source>
</evidence>
<dbReference type="Pfam" id="PF01052">
    <property type="entry name" value="FliMN_C"/>
    <property type="match status" value="1"/>
</dbReference>
<dbReference type="InterPro" id="IPR001543">
    <property type="entry name" value="FliN-like_C"/>
</dbReference>
<name>A0A1W1UMB1_DESTI</name>
<evidence type="ECO:0000256" key="1">
    <source>
        <dbReference type="ARBA" id="ARBA00004117"/>
    </source>
</evidence>
<evidence type="ECO:0000313" key="12">
    <source>
        <dbReference type="EMBL" id="SMB82236.1"/>
    </source>
</evidence>
<dbReference type="PIRSF" id="PIRSF002888">
    <property type="entry name" value="FliM"/>
    <property type="match status" value="1"/>
</dbReference>
<dbReference type="InterPro" id="IPR036429">
    <property type="entry name" value="SpoA-like_sf"/>
</dbReference>
<keyword evidence="8" id="KW-0472">Membrane</keyword>
<dbReference type="Pfam" id="PF02154">
    <property type="entry name" value="FliM"/>
    <property type="match status" value="1"/>
</dbReference>
<dbReference type="Proteomes" id="UP000192731">
    <property type="component" value="Unassembled WGS sequence"/>
</dbReference>
<evidence type="ECO:0000259" key="11">
    <source>
        <dbReference type="Pfam" id="PF01052"/>
    </source>
</evidence>
<dbReference type="PANTHER" id="PTHR30034">
    <property type="entry name" value="FLAGELLAR MOTOR SWITCH PROTEIN FLIM"/>
    <property type="match status" value="1"/>
</dbReference>
<evidence type="ECO:0000256" key="9">
    <source>
        <dbReference type="ARBA" id="ARBA00023143"/>
    </source>
</evidence>
<dbReference type="EMBL" id="FWWT01000008">
    <property type="protein sequence ID" value="SMB82236.1"/>
    <property type="molecule type" value="Genomic_DNA"/>
</dbReference>
<protein>
    <recommendedName>
        <fullName evidence="4 10">Flagellar motor switch protein FliM</fullName>
    </recommendedName>
</protein>
<dbReference type="GO" id="GO:0071978">
    <property type="term" value="P:bacterial-type flagellum-dependent swarming motility"/>
    <property type="evidence" value="ECO:0007669"/>
    <property type="project" value="TreeGrafter"/>
</dbReference>
<gene>
    <name evidence="12" type="ORF">SAMN00017405_0901</name>
</gene>
<keyword evidence="13" id="KW-1185">Reference proteome</keyword>
<dbReference type="Gene3D" id="3.40.1550.10">
    <property type="entry name" value="CheC-like"/>
    <property type="match status" value="1"/>
</dbReference>
<organism evidence="12 13">
    <name type="scientific">Desulfonispora thiosulfatigenes DSM 11270</name>
    <dbReference type="NCBI Taxonomy" id="656914"/>
    <lineage>
        <taxon>Bacteria</taxon>
        <taxon>Bacillati</taxon>
        <taxon>Bacillota</taxon>
        <taxon>Clostridia</taxon>
        <taxon>Eubacteriales</taxon>
        <taxon>Peptococcaceae</taxon>
        <taxon>Desulfonispora</taxon>
    </lineage>
</organism>
<dbReference type="GO" id="GO:0009425">
    <property type="term" value="C:bacterial-type flagellum basal body"/>
    <property type="evidence" value="ECO:0007669"/>
    <property type="project" value="UniProtKB-SubCell"/>
</dbReference>
<dbReference type="GO" id="GO:0003774">
    <property type="term" value="F:cytoskeletal motor activity"/>
    <property type="evidence" value="ECO:0007669"/>
    <property type="project" value="InterPro"/>
</dbReference>
<keyword evidence="12" id="KW-0969">Cilium</keyword>
<reference evidence="12 13" key="1">
    <citation type="submission" date="2017-04" db="EMBL/GenBank/DDBJ databases">
        <authorList>
            <person name="Afonso C.L."/>
            <person name="Miller P.J."/>
            <person name="Scott M.A."/>
            <person name="Spackman E."/>
            <person name="Goraichik I."/>
            <person name="Dimitrov K.M."/>
            <person name="Suarez D.L."/>
            <person name="Swayne D.E."/>
        </authorList>
    </citation>
    <scope>NUCLEOTIDE SEQUENCE [LARGE SCALE GENOMIC DNA]</scope>
    <source>
        <strain evidence="12 13">DSM 11270</strain>
    </source>
</reference>
<dbReference type="InterPro" id="IPR028976">
    <property type="entry name" value="CheC-like_sf"/>
</dbReference>
<keyword evidence="12" id="KW-0282">Flagellum</keyword>
<keyword evidence="9" id="KW-0975">Bacterial flagellum</keyword>
<keyword evidence="6" id="KW-0145">Chemotaxis</keyword>
<evidence type="ECO:0000256" key="2">
    <source>
        <dbReference type="ARBA" id="ARBA00004202"/>
    </source>
</evidence>
<dbReference type="SUPFAM" id="SSF101801">
    <property type="entry name" value="Surface presentation of antigens (SPOA)"/>
    <property type="match status" value="1"/>
</dbReference>
<evidence type="ECO:0000256" key="4">
    <source>
        <dbReference type="ARBA" id="ARBA00021898"/>
    </source>
</evidence>
<comment type="subcellular location">
    <subcellularLocation>
        <location evidence="1">Bacterial flagellum basal body</location>
    </subcellularLocation>
    <subcellularLocation>
        <location evidence="2">Cell membrane</location>
        <topology evidence="2">Peripheral membrane protein</topology>
    </subcellularLocation>
</comment>
<proteinExistence type="inferred from homology"/>
<dbReference type="AlphaFoldDB" id="A0A1W1UMB1"/>
<dbReference type="GO" id="GO:0005886">
    <property type="term" value="C:plasma membrane"/>
    <property type="evidence" value="ECO:0007669"/>
    <property type="project" value="UniProtKB-SubCell"/>
</dbReference>
<evidence type="ECO:0000256" key="8">
    <source>
        <dbReference type="ARBA" id="ARBA00023136"/>
    </source>
</evidence>
<feature type="domain" description="Flagellar motor switch protein FliN-like C-terminal" evidence="11">
    <location>
        <begin position="253"/>
        <end position="323"/>
    </location>
</feature>
<keyword evidence="12" id="KW-0966">Cell projection</keyword>
<dbReference type="NCBIfam" id="TIGR01397">
    <property type="entry name" value="fliM_switch"/>
    <property type="match status" value="1"/>
</dbReference>
<keyword evidence="7" id="KW-0283">Flagellar rotation</keyword>
<dbReference type="CDD" id="cd17908">
    <property type="entry name" value="FliM"/>
    <property type="match status" value="1"/>
</dbReference>
<dbReference type="RefSeq" id="WP_084052154.1">
    <property type="nucleotide sequence ID" value="NZ_FWWT01000008.1"/>
</dbReference>
<dbReference type="InterPro" id="IPR001689">
    <property type="entry name" value="Flag_FliM"/>
</dbReference>